<dbReference type="InterPro" id="IPR036396">
    <property type="entry name" value="Cyt_P450_sf"/>
</dbReference>
<dbReference type="GO" id="GO:0016705">
    <property type="term" value="F:oxidoreductase activity, acting on paired donors, with incorporation or reduction of molecular oxygen"/>
    <property type="evidence" value="ECO:0007669"/>
    <property type="project" value="InterPro"/>
</dbReference>
<organism evidence="2 3">
    <name type="scientific">Actinomadura bangladeshensis</name>
    <dbReference type="NCBI Taxonomy" id="453573"/>
    <lineage>
        <taxon>Bacteria</taxon>
        <taxon>Bacillati</taxon>
        <taxon>Actinomycetota</taxon>
        <taxon>Actinomycetes</taxon>
        <taxon>Streptosporangiales</taxon>
        <taxon>Thermomonosporaceae</taxon>
        <taxon>Actinomadura</taxon>
    </lineage>
</organism>
<evidence type="ECO:0000313" key="3">
    <source>
        <dbReference type="Proteomes" id="UP000475532"/>
    </source>
</evidence>
<evidence type="ECO:0000256" key="1">
    <source>
        <dbReference type="ARBA" id="ARBA00010617"/>
    </source>
</evidence>
<dbReference type="EMBL" id="JAAGLI010001009">
    <property type="protein sequence ID" value="NEA28216.1"/>
    <property type="molecule type" value="Genomic_DNA"/>
</dbReference>
<protein>
    <submittedName>
        <fullName evidence="2">Cytochrome P450</fullName>
    </submittedName>
</protein>
<evidence type="ECO:0000313" key="2">
    <source>
        <dbReference type="EMBL" id="NEA28216.1"/>
    </source>
</evidence>
<dbReference type="SUPFAM" id="SSF48264">
    <property type="entry name" value="Cytochrome P450"/>
    <property type="match status" value="1"/>
</dbReference>
<accession>A0A6L9QSS3</accession>
<feature type="non-terminal residue" evidence="2">
    <location>
        <position position="127"/>
    </location>
</feature>
<comment type="similarity">
    <text evidence="1">Belongs to the cytochrome P450 family.</text>
</comment>
<sequence length="127" mass="13841">MGRNILGEVISELTAADLEDDPHPHLARLRERAPAALLPELGGWLVTSRDLALRVLRDPGAFTVDDPRFSTAQVVGPSMLSLDGAAHTRHRDPFARPFRPARTRERFTAFVEAEAARLVAGLAPAGR</sequence>
<dbReference type="GO" id="GO:0020037">
    <property type="term" value="F:heme binding"/>
    <property type="evidence" value="ECO:0007669"/>
    <property type="project" value="InterPro"/>
</dbReference>
<dbReference type="Proteomes" id="UP000475532">
    <property type="component" value="Unassembled WGS sequence"/>
</dbReference>
<name>A0A6L9QSS3_9ACTN</name>
<dbReference type="Gene3D" id="1.10.630.10">
    <property type="entry name" value="Cytochrome P450"/>
    <property type="match status" value="1"/>
</dbReference>
<proteinExistence type="inferred from homology"/>
<reference evidence="2 3" key="1">
    <citation type="submission" date="2020-01" db="EMBL/GenBank/DDBJ databases">
        <title>Insect and environment-associated Actinomycetes.</title>
        <authorList>
            <person name="Currrie C."/>
            <person name="Chevrette M."/>
            <person name="Carlson C."/>
            <person name="Stubbendieck R."/>
            <person name="Wendt-Pienkowski E."/>
        </authorList>
    </citation>
    <scope>NUCLEOTIDE SEQUENCE [LARGE SCALE GENOMIC DNA]</scope>
    <source>
        <strain evidence="2 3">SID10258</strain>
    </source>
</reference>
<dbReference type="GO" id="GO:0005506">
    <property type="term" value="F:iron ion binding"/>
    <property type="evidence" value="ECO:0007669"/>
    <property type="project" value="InterPro"/>
</dbReference>
<dbReference type="GO" id="GO:0004497">
    <property type="term" value="F:monooxygenase activity"/>
    <property type="evidence" value="ECO:0007669"/>
    <property type="project" value="InterPro"/>
</dbReference>
<dbReference type="PANTHER" id="PTHR46696">
    <property type="entry name" value="P450, PUTATIVE (EUROFUNG)-RELATED"/>
    <property type="match status" value="1"/>
</dbReference>
<dbReference type="PANTHER" id="PTHR46696:SF1">
    <property type="entry name" value="CYTOCHROME P450 YJIB-RELATED"/>
    <property type="match status" value="1"/>
</dbReference>
<comment type="caution">
    <text evidence="2">The sequence shown here is derived from an EMBL/GenBank/DDBJ whole genome shotgun (WGS) entry which is preliminary data.</text>
</comment>
<dbReference type="AlphaFoldDB" id="A0A6L9QSS3"/>
<gene>
    <name evidence="2" type="ORF">G3I70_37825</name>
</gene>